<name>A0A5K1U0R7_ENTHI</name>
<proteinExistence type="predicted"/>
<dbReference type="VEuPathDB" id="AmoebaDB:KM1_044160"/>
<feature type="compositionally biased region" description="Polar residues" evidence="2">
    <location>
        <begin position="111"/>
        <end position="123"/>
    </location>
</feature>
<protein>
    <recommendedName>
        <fullName evidence="5">TLDc domain-containing protein</fullName>
    </recommendedName>
</protein>
<dbReference type="OMA" id="KQSWSHN"/>
<organism evidence="3 4">
    <name type="scientific">Entamoeba histolytica</name>
    <dbReference type="NCBI Taxonomy" id="5759"/>
    <lineage>
        <taxon>Eukaryota</taxon>
        <taxon>Amoebozoa</taxon>
        <taxon>Evosea</taxon>
        <taxon>Archamoebae</taxon>
        <taxon>Mastigamoebida</taxon>
        <taxon>Entamoebidae</taxon>
        <taxon>Entamoeba</taxon>
    </lineage>
</organism>
<dbReference type="VEuPathDB" id="AmoebaDB:EHI_110380"/>
<feature type="coiled-coil region" evidence="1">
    <location>
        <begin position="37"/>
        <end position="71"/>
    </location>
</feature>
<reference evidence="3 4" key="1">
    <citation type="submission" date="2016-05" db="EMBL/GenBank/DDBJ databases">
        <title>First whole genome sequencing of Entamoeba histolytica HM1:IMSS-clone-6.</title>
        <authorList>
            <person name="Mukherjee Avik.K."/>
            <person name="Izumyama S."/>
            <person name="Nakada-Tsukui K."/>
            <person name="Nozaki T."/>
        </authorList>
    </citation>
    <scope>NUCLEOTIDE SEQUENCE [LARGE SCALE GENOMIC DNA]</scope>
    <source>
        <strain evidence="3 4">HM1:IMSS clone 6</strain>
    </source>
</reference>
<evidence type="ECO:0000256" key="1">
    <source>
        <dbReference type="SAM" id="Coils"/>
    </source>
</evidence>
<dbReference type="Proteomes" id="UP000078387">
    <property type="component" value="Unassembled WGS sequence"/>
</dbReference>
<keyword evidence="1" id="KW-0175">Coiled coil</keyword>
<gene>
    <name evidence="3" type="ORF">CL6EHI_110380</name>
</gene>
<sequence length="347" mass="40157">MGRVEDILQVIKDDEKIEGKTLKLVIMTLYKVFLLENSNIQEEIKTIKEILKRHNEEIISLKNTAKNNQEEFAKINDNIKKVINYIKNISSSKQDYISPEKENKNQPIKEITNTSSFPITPRSQNKKSEFKPLQTTKIDEQKKENISQILKEKQLKEDNTIEPFIGTKEQYNIIGKFTQTITEWVGLPKCKVIYDSLSERSINKEETGKSFGEHVMNKPNICFFNFDENENVFGVFTSKEITEFDSEEHDDSMFCFLLKTKRIISVPKKWNIKKSINCAISIKRDSSVLYSFGQTTGNGFVEIAKTWLKQSWAHNISSSFLAMNENALVGSNDSTFTVQRIIVLEFY</sequence>
<evidence type="ECO:0000313" key="3">
    <source>
        <dbReference type="EMBL" id="GAT92165.1"/>
    </source>
</evidence>
<dbReference type="EMBL" id="BDEQ01000001">
    <property type="protein sequence ID" value="GAT92165.1"/>
    <property type="molecule type" value="Genomic_DNA"/>
</dbReference>
<evidence type="ECO:0000256" key="2">
    <source>
        <dbReference type="SAM" id="MobiDB-lite"/>
    </source>
</evidence>
<dbReference type="VEuPathDB" id="AmoebaDB:EHI7A_022210"/>
<accession>A0A5K1U0R7</accession>
<comment type="caution">
    <text evidence="3">The sequence shown here is derived from an EMBL/GenBank/DDBJ whole genome shotgun (WGS) entry which is preliminary data.</text>
</comment>
<dbReference type="VEuPathDB" id="AmoebaDB:EHI8A_019430"/>
<evidence type="ECO:0000313" key="4">
    <source>
        <dbReference type="Proteomes" id="UP000078387"/>
    </source>
</evidence>
<evidence type="ECO:0008006" key="5">
    <source>
        <dbReference type="Google" id="ProtNLM"/>
    </source>
</evidence>
<dbReference type="VEuPathDB" id="AmoebaDB:EHI5A_021200"/>
<feature type="region of interest" description="Disordered" evidence="2">
    <location>
        <begin position="94"/>
        <end position="130"/>
    </location>
</feature>
<dbReference type="AlphaFoldDB" id="A0A5K1U0R7"/>